<accession>A0ABX0TVX9</accession>
<comment type="caution">
    <text evidence="7">The sequence shown here is derived from an EMBL/GenBank/DDBJ whole genome shotgun (WGS) entry which is preliminary data.</text>
</comment>
<gene>
    <name evidence="7" type="ORF">FHT01_000027</name>
</gene>
<dbReference type="InterPro" id="IPR036188">
    <property type="entry name" value="FAD/NAD-bd_sf"/>
</dbReference>
<comment type="cofactor">
    <cofactor evidence="1">
        <name>FAD</name>
        <dbReference type="ChEBI" id="CHEBI:57692"/>
    </cofactor>
</comment>
<dbReference type="Gene3D" id="3.50.50.60">
    <property type="entry name" value="FAD/NAD(P)-binding domain"/>
    <property type="match status" value="3"/>
</dbReference>
<evidence type="ECO:0000256" key="5">
    <source>
        <dbReference type="ARBA" id="ARBA00023002"/>
    </source>
</evidence>
<name>A0ABX0TVX9_9SPHN</name>
<proteinExistence type="inferred from homology"/>
<dbReference type="Pfam" id="PF13450">
    <property type="entry name" value="NAD_binding_8"/>
    <property type="match status" value="1"/>
</dbReference>
<reference evidence="7 8" key="1">
    <citation type="submission" date="2020-03" db="EMBL/GenBank/DDBJ databases">
        <title>Genomic Encyclopedia of Type Strains, Phase IV (KMG-IV): sequencing the most valuable type-strain genomes for metagenomic binning, comparative biology and taxonomic classification.</title>
        <authorList>
            <person name="Goeker M."/>
        </authorList>
    </citation>
    <scope>NUCLEOTIDE SEQUENCE [LARGE SCALE GENOMIC DNA]</scope>
    <source>
        <strain evidence="7 8">DSM 22753</strain>
    </source>
</reference>
<evidence type="ECO:0000313" key="7">
    <source>
        <dbReference type="EMBL" id="NIJ22485.1"/>
    </source>
</evidence>
<evidence type="ECO:0000256" key="1">
    <source>
        <dbReference type="ARBA" id="ARBA00001974"/>
    </source>
</evidence>
<dbReference type="Proteomes" id="UP000788153">
    <property type="component" value="Unassembled WGS sequence"/>
</dbReference>
<evidence type="ECO:0000256" key="3">
    <source>
        <dbReference type="ARBA" id="ARBA00022630"/>
    </source>
</evidence>
<organism evidence="7 8">
    <name type="scientific">Sphingomonas japonica</name>
    <dbReference type="NCBI Taxonomy" id="511662"/>
    <lineage>
        <taxon>Bacteria</taxon>
        <taxon>Pseudomonadati</taxon>
        <taxon>Pseudomonadota</taxon>
        <taxon>Alphaproteobacteria</taxon>
        <taxon>Sphingomonadales</taxon>
        <taxon>Sphingomonadaceae</taxon>
        <taxon>Sphingomonas</taxon>
    </lineage>
</organism>
<sequence length="491" mass="54312">MATEHFDVVIVGAGISGIGAGYHLKTRAPDRSYAIFEGRGAIGGTWDLFRYPGVRSDSDMFTLGYRFKPWTGAKSITDGASILEYLGEAARENGIDRHIRFRHRIVAADWSTLDATWTVTVEHEGRRSQVTCSFLYMCTGYYNYAKGYTPDFAGSDSFAGTIVHPQFWPEALDYAGKRVVVIGSGATAVTLIPELAKSAVHVTMLQRSPSYVVALPSEDAMARVLRRILPARAAYHAIRWRNVGIGLISFNFMRRKPAKAKQRLIGWVRDRLNPGYDVATHFTPSYNPWDQRLCVVPDGDLFDAINAGRAAVVTDRIARFVPEGIALESGDTLAADIVVTATGLDLQLMSDIPLTVDGARVDASQSINYKGMMFSDIPNLALSFGYTNASWTLKADLTAGYVARLLNTMRARGMRQVTPRVTGMIAAEPFLDFSSGYVERGISRFPRQGDKAPWRVHQNYARDMMALRFGSIDEDMEFSNPAPNNRARFAA</sequence>
<evidence type="ECO:0000313" key="8">
    <source>
        <dbReference type="Proteomes" id="UP000788153"/>
    </source>
</evidence>
<dbReference type="InterPro" id="IPR051820">
    <property type="entry name" value="FAD-binding_MO"/>
</dbReference>
<keyword evidence="4" id="KW-0274">FAD</keyword>
<evidence type="ECO:0000256" key="4">
    <source>
        <dbReference type="ARBA" id="ARBA00022827"/>
    </source>
</evidence>
<dbReference type="Pfam" id="PF00743">
    <property type="entry name" value="FMO-like"/>
    <property type="match status" value="1"/>
</dbReference>
<keyword evidence="8" id="KW-1185">Reference proteome</keyword>
<dbReference type="InterPro" id="IPR020946">
    <property type="entry name" value="Flavin_mOase-like"/>
</dbReference>
<dbReference type="RefSeq" id="WP_140047720.1">
    <property type="nucleotide sequence ID" value="NZ_BAAAEV010000001.1"/>
</dbReference>
<dbReference type="EMBL" id="JAASQP010000001">
    <property type="protein sequence ID" value="NIJ22485.1"/>
    <property type="molecule type" value="Genomic_DNA"/>
</dbReference>
<evidence type="ECO:0000256" key="6">
    <source>
        <dbReference type="ARBA" id="ARBA00023033"/>
    </source>
</evidence>
<evidence type="ECO:0000256" key="2">
    <source>
        <dbReference type="ARBA" id="ARBA00010139"/>
    </source>
</evidence>
<comment type="similarity">
    <text evidence="2">Belongs to the FAD-binding monooxygenase family.</text>
</comment>
<dbReference type="SUPFAM" id="SSF51905">
    <property type="entry name" value="FAD/NAD(P)-binding domain"/>
    <property type="match status" value="2"/>
</dbReference>
<keyword evidence="5" id="KW-0560">Oxidoreductase</keyword>
<dbReference type="PANTHER" id="PTHR43872:SF1">
    <property type="entry name" value="MONOOXYGENASE, PUTATIVE (AFU_ORTHOLOGUE AFUA_8G02570)-RELATED"/>
    <property type="match status" value="1"/>
</dbReference>
<keyword evidence="6" id="KW-0503">Monooxygenase</keyword>
<dbReference type="PANTHER" id="PTHR43872">
    <property type="entry name" value="MONOOXYGENASE, PUTATIVE (AFU_ORTHOLOGUE AFUA_8G02570)-RELATED"/>
    <property type="match status" value="1"/>
</dbReference>
<keyword evidence="3" id="KW-0285">Flavoprotein</keyword>
<protein>
    <submittedName>
        <fullName evidence="7">Cation diffusion facilitator CzcD-associated flavoprotein CzcO</fullName>
    </submittedName>
</protein>